<keyword evidence="3" id="KW-1185">Reference proteome</keyword>
<keyword evidence="1" id="KW-1133">Transmembrane helix</keyword>
<dbReference type="EMBL" id="CP011494">
    <property type="protein sequence ID" value="AKO52327.1"/>
    <property type="molecule type" value="Genomic_DNA"/>
</dbReference>
<keyword evidence="1" id="KW-0812">Transmembrane</keyword>
<evidence type="ECO:0000313" key="2">
    <source>
        <dbReference type="EMBL" id="AKO52327.1"/>
    </source>
</evidence>
<proteinExistence type="predicted"/>
<dbReference type="AlphaFoldDB" id="A0A0H4IBA5"/>
<feature type="transmembrane region" description="Helical" evidence="1">
    <location>
        <begin position="143"/>
        <end position="161"/>
    </location>
</feature>
<dbReference type="KEGG" id="mpq:ABA45_07730"/>
<dbReference type="PATRIC" id="fig|330734.3.peg.1626"/>
<protein>
    <submittedName>
        <fullName evidence="2">Uncharacterized protein</fullName>
    </submittedName>
</protein>
<name>A0A0H4IBA5_9GAMM</name>
<feature type="transmembrane region" description="Helical" evidence="1">
    <location>
        <begin position="117"/>
        <end position="137"/>
    </location>
</feature>
<dbReference type="RefSeq" id="WP_048385109.1">
    <property type="nucleotide sequence ID" value="NZ_CP011494.1"/>
</dbReference>
<sequence>MDFNIATKRVFGAISSFGTMALIFYNMGQARKVKAELLEKFEEAISRERKHSTTELFRLIHGLKMNYSDVAELVKHDGCSKIIYALKKTPGIISFKNGTFQYTNVGRNKVFRYIDCWFTHFSIFVYGGLLLVSLTVMGMSEGASSVAGFLLVIFSSVMLAVQLRQRAYDQMIESLVSPEHDN</sequence>
<evidence type="ECO:0000256" key="1">
    <source>
        <dbReference type="SAM" id="Phobius"/>
    </source>
</evidence>
<keyword evidence="1" id="KW-0472">Membrane</keyword>
<evidence type="ECO:0000313" key="3">
    <source>
        <dbReference type="Proteomes" id="UP000036406"/>
    </source>
</evidence>
<organism evidence="2 3">
    <name type="scientific">Marinobacter psychrophilus</name>
    <dbReference type="NCBI Taxonomy" id="330734"/>
    <lineage>
        <taxon>Bacteria</taxon>
        <taxon>Pseudomonadati</taxon>
        <taxon>Pseudomonadota</taxon>
        <taxon>Gammaproteobacteria</taxon>
        <taxon>Pseudomonadales</taxon>
        <taxon>Marinobacteraceae</taxon>
        <taxon>Marinobacter</taxon>
    </lineage>
</organism>
<feature type="transmembrane region" description="Helical" evidence="1">
    <location>
        <begin position="6"/>
        <end position="25"/>
    </location>
</feature>
<dbReference type="Proteomes" id="UP000036406">
    <property type="component" value="Chromosome"/>
</dbReference>
<accession>A0A0H4IBA5</accession>
<reference evidence="2 3" key="1">
    <citation type="submission" date="2015-05" db="EMBL/GenBank/DDBJ databases">
        <title>Complete genome of Marinobacter psychrophilus strain 20041T isolated from sea-ice of the Canadian Basin.</title>
        <authorList>
            <person name="Song L."/>
            <person name="Ren L."/>
            <person name="Yu Y."/>
            <person name="Wang X."/>
        </authorList>
    </citation>
    <scope>NUCLEOTIDE SEQUENCE [LARGE SCALE GENOMIC DNA]</scope>
    <source>
        <strain evidence="2 3">20041</strain>
    </source>
</reference>
<gene>
    <name evidence="2" type="ORF">ABA45_07730</name>
</gene>